<dbReference type="AlphaFoldDB" id="A0A8X7CLG1"/>
<dbReference type="Pfam" id="PF18701">
    <property type="entry name" value="DUF5641"/>
    <property type="match status" value="1"/>
</dbReference>
<organism evidence="2 3">
    <name type="scientific">Trichonephila inaurata madagascariensis</name>
    <dbReference type="NCBI Taxonomy" id="2747483"/>
    <lineage>
        <taxon>Eukaryota</taxon>
        <taxon>Metazoa</taxon>
        <taxon>Ecdysozoa</taxon>
        <taxon>Arthropoda</taxon>
        <taxon>Chelicerata</taxon>
        <taxon>Arachnida</taxon>
        <taxon>Araneae</taxon>
        <taxon>Araneomorphae</taxon>
        <taxon>Entelegynae</taxon>
        <taxon>Araneoidea</taxon>
        <taxon>Nephilidae</taxon>
        <taxon>Trichonephila</taxon>
        <taxon>Trichonephila inaurata</taxon>
    </lineage>
</organism>
<accession>A0A8X7CLG1</accession>
<dbReference type="Proteomes" id="UP000886998">
    <property type="component" value="Unassembled WGS sequence"/>
</dbReference>
<dbReference type="InterPro" id="IPR040676">
    <property type="entry name" value="DUF5641"/>
</dbReference>
<keyword evidence="3" id="KW-1185">Reference proteome</keyword>
<comment type="caution">
    <text evidence="2">The sequence shown here is derived from an EMBL/GenBank/DDBJ whole genome shotgun (WGS) entry which is preliminary data.</text>
</comment>
<reference evidence="2" key="1">
    <citation type="submission" date="2020-08" db="EMBL/GenBank/DDBJ databases">
        <title>Multicomponent nature underlies the extraordinary mechanical properties of spider dragline silk.</title>
        <authorList>
            <person name="Kono N."/>
            <person name="Nakamura H."/>
            <person name="Mori M."/>
            <person name="Yoshida Y."/>
            <person name="Ohtoshi R."/>
            <person name="Malay A.D."/>
            <person name="Moran D.A.P."/>
            <person name="Tomita M."/>
            <person name="Numata K."/>
            <person name="Arakawa K."/>
        </authorList>
    </citation>
    <scope>NUCLEOTIDE SEQUENCE</scope>
</reference>
<dbReference type="OrthoDB" id="6419856at2759"/>
<dbReference type="EMBL" id="BMAV01019213">
    <property type="protein sequence ID" value="GFY72021.1"/>
    <property type="molecule type" value="Genomic_DNA"/>
</dbReference>
<sequence>MELLCDIEAIINCRPLTYTSHEFEDRLRLTPSMLLQDTRVSGTADLDILDRNKLSLLVHQHFCQELREQIQSHFRKEYLEQLIQRHGQKDCELKVGGIVLVGCENLKRVNWPIACVQKLSTGRDGRVRVVKGKTRNGMLTRPVRKLYPLEVCSCTRDNIIGFLF</sequence>
<feature type="domain" description="DUF5641" evidence="1">
    <location>
        <begin position="63"/>
        <end position="149"/>
    </location>
</feature>
<evidence type="ECO:0000313" key="2">
    <source>
        <dbReference type="EMBL" id="GFY72021.1"/>
    </source>
</evidence>
<dbReference type="PANTHER" id="PTHR47331">
    <property type="entry name" value="PHD-TYPE DOMAIN-CONTAINING PROTEIN"/>
    <property type="match status" value="1"/>
</dbReference>
<evidence type="ECO:0000259" key="1">
    <source>
        <dbReference type="Pfam" id="PF18701"/>
    </source>
</evidence>
<proteinExistence type="predicted"/>
<gene>
    <name evidence="2" type="primary">AVEN_51504_1</name>
    <name evidence="2" type="ORF">TNIN_437561</name>
</gene>
<evidence type="ECO:0000313" key="3">
    <source>
        <dbReference type="Proteomes" id="UP000886998"/>
    </source>
</evidence>
<name>A0A8X7CLG1_9ARAC</name>
<protein>
    <submittedName>
        <fullName evidence="2">Integrase catalytic domain-containing protein</fullName>
    </submittedName>
</protein>